<evidence type="ECO:0000256" key="1">
    <source>
        <dbReference type="SAM" id="Phobius"/>
    </source>
</evidence>
<proteinExistence type="predicted"/>
<reference evidence="2 3" key="1">
    <citation type="submission" date="2019-11" db="EMBL/GenBank/DDBJ databases">
        <title>Pedobacter petrophilus genome.</title>
        <authorList>
            <person name="Feldbauer M.J."/>
            <person name="Newman J.D."/>
        </authorList>
    </citation>
    <scope>NUCLEOTIDE SEQUENCE [LARGE SCALE GENOMIC DNA]</scope>
    <source>
        <strain evidence="2 3">LMG 29686</strain>
    </source>
</reference>
<dbReference type="RefSeq" id="WP_154280578.1">
    <property type="nucleotide sequence ID" value="NZ_JBHUJQ010000001.1"/>
</dbReference>
<keyword evidence="1" id="KW-1133">Transmembrane helix</keyword>
<comment type="caution">
    <text evidence="2">The sequence shown here is derived from an EMBL/GenBank/DDBJ whole genome shotgun (WGS) entry which is preliminary data.</text>
</comment>
<evidence type="ECO:0000313" key="2">
    <source>
        <dbReference type="EMBL" id="MRX76354.1"/>
    </source>
</evidence>
<name>A0A7K0FZ38_9SPHI</name>
<feature type="transmembrane region" description="Helical" evidence="1">
    <location>
        <begin position="194"/>
        <end position="213"/>
    </location>
</feature>
<evidence type="ECO:0000313" key="3">
    <source>
        <dbReference type="Proteomes" id="UP000487757"/>
    </source>
</evidence>
<gene>
    <name evidence="2" type="ORF">GJU39_09655</name>
</gene>
<accession>A0A7K0FZ38</accession>
<feature type="transmembrane region" description="Helical" evidence="1">
    <location>
        <begin position="159"/>
        <end position="182"/>
    </location>
</feature>
<dbReference type="EMBL" id="WKKH01000011">
    <property type="protein sequence ID" value="MRX76354.1"/>
    <property type="molecule type" value="Genomic_DNA"/>
</dbReference>
<feature type="transmembrane region" description="Helical" evidence="1">
    <location>
        <begin position="122"/>
        <end position="144"/>
    </location>
</feature>
<keyword evidence="1" id="KW-0812">Transmembrane</keyword>
<organism evidence="2 3">
    <name type="scientific">Pedobacter petrophilus</name>
    <dbReference type="NCBI Taxonomy" id="1908241"/>
    <lineage>
        <taxon>Bacteria</taxon>
        <taxon>Pseudomonadati</taxon>
        <taxon>Bacteroidota</taxon>
        <taxon>Sphingobacteriia</taxon>
        <taxon>Sphingobacteriales</taxon>
        <taxon>Sphingobacteriaceae</taxon>
        <taxon>Pedobacter</taxon>
    </lineage>
</organism>
<dbReference type="OrthoDB" id="1253105at2"/>
<keyword evidence="1" id="KW-0472">Membrane</keyword>
<protein>
    <submittedName>
        <fullName evidence="2">Uncharacterized protein</fullName>
    </submittedName>
</protein>
<sequence length="214" mass="24119">MFEIEELGGAYIGNGRATWPFAKLMVNKNELRLNASILGNLYFRPADILSIELFSGFLRSGIKIRHRVNGYNQKVIFLSSGSRELITRIANTGFLNNTSPIPADVEAGILQYQSSGSFPMKWPAVIIFVLIWNFLLMGDLLGYFRSTNNYFHLQVGKELALIFAFLFALAILISAPFSRLVLKNGRTVTDIRSFLYFLMAITGFIFTIISLLSR</sequence>
<keyword evidence="3" id="KW-1185">Reference proteome</keyword>
<dbReference type="AlphaFoldDB" id="A0A7K0FZ38"/>
<dbReference type="Proteomes" id="UP000487757">
    <property type="component" value="Unassembled WGS sequence"/>
</dbReference>